<dbReference type="EMBL" id="CP029287">
    <property type="protein sequence ID" value="AWS00512.1"/>
    <property type="molecule type" value="Genomic_DNA"/>
</dbReference>
<dbReference type="RefSeq" id="WP_054836695.1">
    <property type="nucleotide sequence ID" value="NZ_BBBA01000009.1"/>
</dbReference>
<dbReference type="AlphaFoldDB" id="A0A2U9IWP6"/>
<evidence type="ECO:0000313" key="1">
    <source>
        <dbReference type="EMBL" id="AWS00512.1"/>
    </source>
</evidence>
<organism evidence="1 2">
    <name type="scientific">Metallosphaera hakonensis JCM 8857 = DSM 7519</name>
    <dbReference type="NCBI Taxonomy" id="1293036"/>
    <lineage>
        <taxon>Archaea</taxon>
        <taxon>Thermoproteota</taxon>
        <taxon>Thermoprotei</taxon>
        <taxon>Sulfolobales</taxon>
        <taxon>Sulfolobaceae</taxon>
        <taxon>Metallosphaera</taxon>
    </lineage>
</organism>
<dbReference type="OrthoDB" id="33450at2157"/>
<accession>A0A2U9IWP6</accession>
<dbReference type="STRING" id="1293036.GCA_001315825_01623"/>
<name>A0A2U9IWP6_9CREN</name>
<dbReference type="KEGG" id="mhk:DFR87_03140"/>
<sequence length="94" mass="10962">MIEIDLSGLTPKKVIRNDLGECTMYFVEDKDFGEILLFLFEGRSRYVKIMRPFPGKWTCESALYNPEGLFMFDLGQGITGNEIRRKIEMISKWS</sequence>
<gene>
    <name evidence="1" type="ORF">DFR87_03140</name>
</gene>
<reference evidence="1 2" key="1">
    <citation type="submission" date="2018-05" db="EMBL/GenBank/DDBJ databases">
        <title>Complete Genome Sequences of Extremely Thermoacidophilic, Metal-Mobilizing Type-Strain Members of the Archaeal Family Sulfolobaceae: Acidianus brierleyi DSM-1651T, Acidianus sulfidivorans DSM-18786T, Metallosphaera hakonensis DSM-7519T, and Metallosphaera prunae DSM-10039T.</title>
        <authorList>
            <person name="Counts J.A."/>
            <person name="Kelly R.M."/>
        </authorList>
    </citation>
    <scope>NUCLEOTIDE SEQUENCE [LARGE SCALE GENOMIC DNA]</scope>
    <source>
        <strain evidence="1 2">HO1-1</strain>
    </source>
</reference>
<reference evidence="2" key="2">
    <citation type="submission" date="2020-03" db="EMBL/GenBank/DDBJ databases">
        <title>Complete Genome Sequences of Extremely Thermoacidophilic, Metal-Mobilizing Type-Strain Members of the Archaeal Family Sulfolobaceae: Acidianus brierleyi DSM-1651T, Acidianus sulfidivorans DSM-18786T, Metallosphaera hakonensis DSM-7519T, and Metallosphaera prunae DSM-10039T.</title>
        <authorList>
            <person name="Counts J.A."/>
            <person name="Kelly R.M."/>
        </authorList>
    </citation>
    <scope>NUCLEOTIDE SEQUENCE [LARGE SCALE GENOMIC DNA]</scope>
    <source>
        <strain evidence="2">HO1-1</strain>
    </source>
</reference>
<keyword evidence="2" id="KW-1185">Reference proteome</keyword>
<dbReference type="GeneID" id="36834304"/>
<proteinExistence type="predicted"/>
<dbReference type="Proteomes" id="UP000247586">
    <property type="component" value="Chromosome"/>
</dbReference>
<protein>
    <submittedName>
        <fullName evidence="1">Uncharacterized protein</fullName>
    </submittedName>
</protein>
<reference evidence="2" key="3">
    <citation type="submission" date="2020-03" db="EMBL/GenBank/DDBJ databases">
        <title>Sequencing and Assembly of Multiple Reported Metal-Biooxidizing Members of the Extremely Thermoacidophilic Archaeal Family Sulfolobaceae.</title>
        <authorList>
            <person name="Counts J.A."/>
            <person name="Kelly R.M."/>
        </authorList>
    </citation>
    <scope>NUCLEOTIDE SEQUENCE [LARGE SCALE GENOMIC DNA]</scope>
    <source>
        <strain evidence="2">HO1-1</strain>
    </source>
</reference>
<evidence type="ECO:0000313" key="2">
    <source>
        <dbReference type="Proteomes" id="UP000247586"/>
    </source>
</evidence>